<feature type="signal peptide" evidence="2">
    <location>
        <begin position="1"/>
        <end position="24"/>
    </location>
</feature>
<dbReference type="Proteomes" id="UP000295680">
    <property type="component" value="Unassembled WGS sequence"/>
</dbReference>
<proteinExistence type="predicted"/>
<dbReference type="EMBL" id="SLWS01000006">
    <property type="protein sequence ID" value="TCO57374.1"/>
    <property type="molecule type" value="Genomic_DNA"/>
</dbReference>
<evidence type="ECO:0000313" key="3">
    <source>
        <dbReference type="EMBL" id="TCO57374.1"/>
    </source>
</evidence>
<keyword evidence="2" id="KW-0732">Signal</keyword>
<gene>
    <name evidence="3" type="ORF">EV192_106851</name>
</gene>
<name>A0A4R2JEF8_9PSEU</name>
<evidence type="ECO:0000256" key="1">
    <source>
        <dbReference type="SAM" id="MobiDB-lite"/>
    </source>
</evidence>
<evidence type="ECO:0000256" key="2">
    <source>
        <dbReference type="SAM" id="SignalP"/>
    </source>
</evidence>
<comment type="caution">
    <text evidence="3">The sequence shown here is derived from an EMBL/GenBank/DDBJ whole genome shotgun (WGS) entry which is preliminary data.</text>
</comment>
<evidence type="ECO:0008006" key="5">
    <source>
        <dbReference type="Google" id="ProtNLM"/>
    </source>
</evidence>
<accession>A0A4R2JEF8</accession>
<dbReference type="OrthoDB" id="3677240at2"/>
<organism evidence="3 4">
    <name type="scientific">Actinocrispum wychmicini</name>
    <dbReference type="NCBI Taxonomy" id="1213861"/>
    <lineage>
        <taxon>Bacteria</taxon>
        <taxon>Bacillati</taxon>
        <taxon>Actinomycetota</taxon>
        <taxon>Actinomycetes</taxon>
        <taxon>Pseudonocardiales</taxon>
        <taxon>Pseudonocardiaceae</taxon>
        <taxon>Actinocrispum</taxon>
    </lineage>
</organism>
<feature type="region of interest" description="Disordered" evidence="1">
    <location>
        <begin position="35"/>
        <end position="76"/>
    </location>
</feature>
<sequence>MSQRGSRSLAVALAIACVAVAAIAGVVLLTSTAPSHTQPGVEPPAALAAPSTVPGTQPPSAKPSATTTFTPVKGPNGITTVVPRGWPLKPCPIADCQEVDDPVTPTRFLRLGATAARGGRPFDEQLAYEQEFSAGRANFQRVKLDAVSQHGFDGADWEFEYDLNGVRRHVKTLLWRANGMDNWVYASAELAAWPDTRAIFDKMAASAVP</sequence>
<reference evidence="3 4" key="1">
    <citation type="submission" date="2019-03" db="EMBL/GenBank/DDBJ databases">
        <title>Genomic Encyclopedia of Type Strains, Phase IV (KMG-IV): sequencing the most valuable type-strain genomes for metagenomic binning, comparative biology and taxonomic classification.</title>
        <authorList>
            <person name="Goeker M."/>
        </authorList>
    </citation>
    <scope>NUCLEOTIDE SEQUENCE [LARGE SCALE GENOMIC DNA]</scope>
    <source>
        <strain evidence="3 4">DSM 45934</strain>
    </source>
</reference>
<protein>
    <recommendedName>
        <fullName evidence="5">Serine/threonine protein kinase</fullName>
    </recommendedName>
</protein>
<feature type="chain" id="PRO_5039312548" description="Serine/threonine protein kinase" evidence="2">
    <location>
        <begin position="25"/>
        <end position="209"/>
    </location>
</feature>
<dbReference type="AlphaFoldDB" id="A0A4R2JEF8"/>
<dbReference type="RefSeq" id="WP_132121347.1">
    <property type="nucleotide sequence ID" value="NZ_SLWS01000006.1"/>
</dbReference>
<keyword evidence="4" id="KW-1185">Reference proteome</keyword>
<evidence type="ECO:0000313" key="4">
    <source>
        <dbReference type="Proteomes" id="UP000295680"/>
    </source>
</evidence>